<dbReference type="GO" id="GO:0016787">
    <property type="term" value="F:hydrolase activity"/>
    <property type="evidence" value="ECO:0007669"/>
    <property type="project" value="UniProtKB-KW"/>
</dbReference>
<reference evidence="9 10" key="1">
    <citation type="submission" date="2019-06" db="EMBL/GenBank/DDBJ databases">
        <title>Sorghum-associated microbial communities from plants grown in Nebraska, USA.</title>
        <authorList>
            <person name="Schachtman D."/>
        </authorList>
    </citation>
    <scope>NUCLEOTIDE SEQUENCE [LARGE SCALE GENOMIC DNA]</scope>
    <source>
        <strain evidence="9 10">1225</strain>
    </source>
</reference>
<dbReference type="InterPro" id="IPR029060">
    <property type="entry name" value="PIN-like_dom_sf"/>
</dbReference>
<proteinExistence type="inferred from homology"/>
<evidence type="ECO:0000256" key="7">
    <source>
        <dbReference type="ARBA" id="ARBA00038093"/>
    </source>
</evidence>
<keyword evidence="5" id="KW-0378">Hydrolase</keyword>
<evidence type="ECO:0000313" key="10">
    <source>
        <dbReference type="Proteomes" id="UP000320653"/>
    </source>
</evidence>
<keyword evidence="2" id="KW-1277">Toxin-antitoxin system</keyword>
<dbReference type="PANTHER" id="PTHR33653">
    <property type="entry name" value="RIBONUCLEASE VAPC2"/>
    <property type="match status" value="1"/>
</dbReference>
<organism evidence="9 10">
    <name type="scientific">Neorhizobium alkalisoli</name>
    <dbReference type="NCBI Taxonomy" id="528178"/>
    <lineage>
        <taxon>Bacteria</taxon>
        <taxon>Pseudomonadati</taxon>
        <taxon>Pseudomonadota</taxon>
        <taxon>Alphaproteobacteria</taxon>
        <taxon>Hyphomicrobiales</taxon>
        <taxon>Rhizobiaceae</taxon>
        <taxon>Rhizobium/Agrobacterium group</taxon>
        <taxon>Neorhizobium</taxon>
    </lineage>
</organism>
<dbReference type="EMBL" id="VIWP01000002">
    <property type="protein sequence ID" value="TWF57106.1"/>
    <property type="molecule type" value="Genomic_DNA"/>
</dbReference>
<evidence type="ECO:0000313" key="9">
    <source>
        <dbReference type="EMBL" id="TWF57106.1"/>
    </source>
</evidence>
<evidence type="ECO:0000256" key="6">
    <source>
        <dbReference type="ARBA" id="ARBA00022842"/>
    </source>
</evidence>
<dbReference type="Proteomes" id="UP000320653">
    <property type="component" value="Unassembled WGS sequence"/>
</dbReference>
<feature type="domain" description="PIN" evidence="8">
    <location>
        <begin position="5"/>
        <end position="107"/>
    </location>
</feature>
<dbReference type="GO" id="GO:0004518">
    <property type="term" value="F:nuclease activity"/>
    <property type="evidence" value="ECO:0007669"/>
    <property type="project" value="UniProtKB-KW"/>
</dbReference>
<name>A0A561R3A1_9HYPH</name>
<comment type="caution">
    <text evidence="9">The sequence shown here is derived from an EMBL/GenBank/DDBJ whole genome shotgun (WGS) entry which is preliminary data.</text>
</comment>
<accession>A0A561R3A1</accession>
<dbReference type="Gene3D" id="3.40.50.1010">
    <property type="entry name" value="5'-nuclease"/>
    <property type="match status" value="1"/>
</dbReference>
<dbReference type="CDD" id="cd18737">
    <property type="entry name" value="PIN_VapC4-5_FitB-like"/>
    <property type="match status" value="1"/>
</dbReference>
<dbReference type="InterPro" id="IPR050556">
    <property type="entry name" value="Type_II_TA_system_RNase"/>
</dbReference>
<gene>
    <name evidence="9" type="ORF">FHW37_102746</name>
</gene>
<evidence type="ECO:0000256" key="3">
    <source>
        <dbReference type="ARBA" id="ARBA00022722"/>
    </source>
</evidence>
<evidence type="ECO:0000259" key="8">
    <source>
        <dbReference type="Pfam" id="PF01850"/>
    </source>
</evidence>
<dbReference type="GO" id="GO:0046872">
    <property type="term" value="F:metal ion binding"/>
    <property type="evidence" value="ECO:0007669"/>
    <property type="project" value="UniProtKB-KW"/>
</dbReference>
<dbReference type="Pfam" id="PF01850">
    <property type="entry name" value="PIN"/>
    <property type="match status" value="1"/>
</dbReference>
<protein>
    <recommendedName>
        <fullName evidence="8">PIN domain-containing protein</fullName>
    </recommendedName>
</protein>
<comment type="similarity">
    <text evidence="7">Belongs to the PINc/VapC protein family.</text>
</comment>
<keyword evidence="4" id="KW-0479">Metal-binding</keyword>
<keyword evidence="10" id="KW-1185">Reference proteome</keyword>
<dbReference type="PANTHER" id="PTHR33653:SF1">
    <property type="entry name" value="RIBONUCLEASE VAPC2"/>
    <property type="match status" value="1"/>
</dbReference>
<keyword evidence="6" id="KW-0460">Magnesium</keyword>
<dbReference type="AlphaFoldDB" id="A0A561R3A1"/>
<evidence type="ECO:0000256" key="2">
    <source>
        <dbReference type="ARBA" id="ARBA00022649"/>
    </source>
</evidence>
<sequence>MIDQVLFDTNIIIDYLNSIPEGREEFERYDRPSISIVTWMEVLVGAPPDLAAATRAFLDTLNIVHLDAAVADRAVSLRQHYKIRLPDAIIWASADIHSMLLVTRNTKDFPVGLPGIRIPYVLRH</sequence>
<evidence type="ECO:0000256" key="1">
    <source>
        <dbReference type="ARBA" id="ARBA00001946"/>
    </source>
</evidence>
<evidence type="ECO:0000256" key="4">
    <source>
        <dbReference type="ARBA" id="ARBA00022723"/>
    </source>
</evidence>
<comment type="cofactor">
    <cofactor evidence="1">
        <name>Mg(2+)</name>
        <dbReference type="ChEBI" id="CHEBI:18420"/>
    </cofactor>
</comment>
<keyword evidence="3" id="KW-0540">Nuclease</keyword>
<dbReference type="SUPFAM" id="SSF88723">
    <property type="entry name" value="PIN domain-like"/>
    <property type="match status" value="1"/>
</dbReference>
<dbReference type="InterPro" id="IPR002716">
    <property type="entry name" value="PIN_dom"/>
</dbReference>
<evidence type="ECO:0000256" key="5">
    <source>
        <dbReference type="ARBA" id="ARBA00022801"/>
    </source>
</evidence>